<dbReference type="GO" id="GO:0005737">
    <property type="term" value="C:cytoplasm"/>
    <property type="evidence" value="ECO:0007669"/>
    <property type="project" value="TreeGrafter"/>
</dbReference>
<evidence type="ECO:0000256" key="11">
    <source>
        <dbReference type="PIRNR" id="PIRNR001563"/>
    </source>
</evidence>
<evidence type="ECO:0000256" key="4">
    <source>
        <dbReference type="ARBA" id="ARBA00022598"/>
    </source>
</evidence>
<dbReference type="PIRSF" id="PIRSF001563">
    <property type="entry name" value="Folylpolyglu_synth"/>
    <property type="match status" value="1"/>
</dbReference>
<evidence type="ECO:0000256" key="1">
    <source>
        <dbReference type="ARBA" id="ARBA00001946"/>
    </source>
</evidence>
<dbReference type="GO" id="GO:0005524">
    <property type="term" value="F:ATP binding"/>
    <property type="evidence" value="ECO:0007669"/>
    <property type="project" value="UniProtKB-KW"/>
</dbReference>
<comment type="catalytic activity">
    <reaction evidence="10">
        <text>(6S)-5,6,7,8-tetrahydrofolyl-(gamma-L-Glu)(n) + L-glutamate + ATP = (6S)-5,6,7,8-tetrahydrofolyl-(gamma-L-Glu)(n+1) + ADP + phosphate + H(+)</text>
        <dbReference type="Rhea" id="RHEA:10580"/>
        <dbReference type="Rhea" id="RHEA-COMP:14738"/>
        <dbReference type="Rhea" id="RHEA-COMP:14740"/>
        <dbReference type="ChEBI" id="CHEBI:15378"/>
        <dbReference type="ChEBI" id="CHEBI:29985"/>
        <dbReference type="ChEBI" id="CHEBI:30616"/>
        <dbReference type="ChEBI" id="CHEBI:43474"/>
        <dbReference type="ChEBI" id="CHEBI:141005"/>
        <dbReference type="ChEBI" id="CHEBI:456216"/>
        <dbReference type="EC" id="6.3.2.17"/>
    </reaction>
</comment>
<dbReference type="GO" id="GO:0046872">
    <property type="term" value="F:metal ion binding"/>
    <property type="evidence" value="ECO:0007669"/>
    <property type="project" value="UniProtKB-KW"/>
</dbReference>
<dbReference type="SUPFAM" id="SSF53623">
    <property type="entry name" value="MurD-like peptide ligases, catalytic domain"/>
    <property type="match status" value="1"/>
</dbReference>
<dbReference type="NCBIfam" id="TIGR01499">
    <property type="entry name" value="folC"/>
    <property type="match status" value="1"/>
</dbReference>
<proteinExistence type="inferred from homology"/>
<dbReference type="Gene3D" id="3.40.1190.10">
    <property type="entry name" value="Mur-like, catalytic domain"/>
    <property type="match status" value="1"/>
</dbReference>
<keyword evidence="6 11" id="KW-0547">Nucleotide-binding</keyword>
<evidence type="ECO:0000313" key="15">
    <source>
        <dbReference type="Proteomes" id="UP000195455"/>
    </source>
</evidence>
<dbReference type="AlphaFoldDB" id="A0A1Y3TZA8"/>
<reference evidence="15" key="1">
    <citation type="submission" date="2017-04" db="EMBL/GenBank/DDBJ databases">
        <title>Function of individual gut microbiota members based on whole genome sequencing of pure cultures obtained from chicken caecum.</title>
        <authorList>
            <person name="Medvecky M."/>
            <person name="Cejkova D."/>
            <person name="Polansky O."/>
            <person name="Karasova D."/>
            <person name="Kubasova T."/>
            <person name="Cizek A."/>
            <person name="Rychlik I."/>
        </authorList>
    </citation>
    <scope>NUCLEOTIDE SEQUENCE [LARGE SCALE GENOMIC DNA]</scope>
    <source>
        <strain evidence="15">An75</strain>
    </source>
</reference>
<dbReference type="InterPro" id="IPR036565">
    <property type="entry name" value="Mur-like_cat_sf"/>
</dbReference>
<evidence type="ECO:0000256" key="3">
    <source>
        <dbReference type="ARBA" id="ARBA00013025"/>
    </source>
</evidence>
<evidence type="ECO:0000313" key="14">
    <source>
        <dbReference type="EMBL" id="OUN41823.1"/>
    </source>
</evidence>
<evidence type="ECO:0000256" key="5">
    <source>
        <dbReference type="ARBA" id="ARBA00022723"/>
    </source>
</evidence>
<dbReference type="EMBL" id="NFHM01000015">
    <property type="protein sequence ID" value="OUN41823.1"/>
    <property type="molecule type" value="Genomic_DNA"/>
</dbReference>
<dbReference type="InterPro" id="IPR036615">
    <property type="entry name" value="Mur_ligase_C_dom_sf"/>
</dbReference>
<dbReference type="SUPFAM" id="SSF53244">
    <property type="entry name" value="MurD-like peptide ligases, peptide-binding domain"/>
    <property type="match status" value="1"/>
</dbReference>
<comment type="cofactor">
    <cofactor evidence="1">
        <name>Mg(2+)</name>
        <dbReference type="ChEBI" id="CHEBI:18420"/>
    </cofactor>
</comment>
<dbReference type="InterPro" id="IPR001645">
    <property type="entry name" value="Folylpolyglutamate_synth"/>
</dbReference>
<dbReference type="Proteomes" id="UP000195455">
    <property type="component" value="Unassembled WGS sequence"/>
</dbReference>
<feature type="domain" description="Mur ligase central" evidence="13">
    <location>
        <begin position="55"/>
        <end position="281"/>
    </location>
</feature>
<dbReference type="PANTHER" id="PTHR11136:SF0">
    <property type="entry name" value="DIHYDROFOLATE SYNTHETASE-RELATED"/>
    <property type="match status" value="1"/>
</dbReference>
<organism evidence="14 15">
    <name type="scientific">Anaerotignum lactatifermentans</name>
    <dbReference type="NCBI Taxonomy" id="160404"/>
    <lineage>
        <taxon>Bacteria</taxon>
        <taxon>Bacillati</taxon>
        <taxon>Bacillota</taxon>
        <taxon>Clostridia</taxon>
        <taxon>Lachnospirales</taxon>
        <taxon>Anaerotignaceae</taxon>
        <taxon>Anaerotignum</taxon>
    </lineage>
</organism>
<keyword evidence="4 11" id="KW-0436">Ligase</keyword>
<dbReference type="Gene3D" id="3.90.190.20">
    <property type="entry name" value="Mur ligase, C-terminal domain"/>
    <property type="match status" value="1"/>
</dbReference>
<dbReference type="PROSITE" id="PS01011">
    <property type="entry name" value="FOLYLPOLYGLU_SYNT_1"/>
    <property type="match status" value="1"/>
</dbReference>
<dbReference type="FunFam" id="3.40.1190.10:FF:000011">
    <property type="entry name" value="Folylpolyglutamate synthase/dihydrofolate synthase"/>
    <property type="match status" value="1"/>
</dbReference>
<dbReference type="EC" id="6.3.2.17" evidence="3"/>
<dbReference type="Pfam" id="PF02875">
    <property type="entry name" value="Mur_ligase_C"/>
    <property type="match status" value="1"/>
</dbReference>
<evidence type="ECO:0000256" key="7">
    <source>
        <dbReference type="ARBA" id="ARBA00022840"/>
    </source>
</evidence>
<keyword evidence="7 11" id="KW-0067">ATP-binding</keyword>
<dbReference type="GO" id="GO:0004326">
    <property type="term" value="F:tetrahydrofolylpolyglutamate synthase activity"/>
    <property type="evidence" value="ECO:0007669"/>
    <property type="project" value="UniProtKB-EC"/>
</dbReference>
<dbReference type="GO" id="GO:0008841">
    <property type="term" value="F:dihydrofolate synthase activity"/>
    <property type="evidence" value="ECO:0007669"/>
    <property type="project" value="TreeGrafter"/>
</dbReference>
<evidence type="ECO:0000256" key="10">
    <source>
        <dbReference type="ARBA" id="ARBA00047493"/>
    </source>
</evidence>
<comment type="similarity">
    <text evidence="2 11">Belongs to the folylpolyglutamate synthase family.</text>
</comment>
<gene>
    <name evidence="14" type="ORF">B5G26_10315</name>
</gene>
<protein>
    <recommendedName>
        <fullName evidence="3">tetrahydrofolate synthase</fullName>
        <ecNumber evidence="3">6.3.2.17</ecNumber>
    </recommendedName>
    <alternativeName>
        <fullName evidence="9">Tetrahydrofolylpolyglutamate synthase</fullName>
    </alternativeName>
</protein>
<evidence type="ECO:0000256" key="8">
    <source>
        <dbReference type="ARBA" id="ARBA00022842"/>
    </source>
</evidence>
<evidence type="ECO:0000256" key="9">
    <source>
        <dbReference type="ARBA" id="ARBA00030592"/>
    </source>
</evidence>
<feature type="domain" description="Mur ligase C-terminal" evidence="12">
    <location>
        <begin position="308"/>
        <end position="427"/>
    </location>
</feature>
<dbReference type="PROSITE" id="PS01012">
    <property type="entry name" value="FOLYLPOLYGLU_SYNT_2"/>
    <property type="match status" value="1"/>
</dbReference>
<keyword evidence="5" id="KW-0479">Metal-binding</keyword>
<evidence type="ECO:0000256" key="6">
    <source>
        <dbReference type="ARBA" id="ARBA00022741"/>
    </source>
</evidence>
<evidence type="ECO:0000259" key="12">
    <source>
        <dbReference type="Pfam" id="PF02875"/>
    </source>
</evidence>
<dbReference type="InterPro" id="IPR004101">
    <property type="entry name" value="Mur_ligase_C"/>
</dbReference>
<name>A0A1Y3TZA8_9FIRM</name>
<sequence length="441" mass="49322">MKYRLKAEVCNMNYIESIKYLEEEVGFASVPGLSRIQALLKRLGNPEKKLRCIHVAGTNGKGSAVAMLSSVLRESGCKTASYTSPHLHRYNERFVINGQEISDEQFAAEITLMRHHCEAMAANGEDVPTLFEIVTAAAFHYFAEEKVDIAVMEVGLGGTYDATNVIEAPLLSLIMSISMDHMDYLGNTLSDIAREKCGIIKKNCPVVLYSQEKIVYNMAKEMAQALSAPFYCETENQISVHKQDFDGTIFSVKNHLIDYQELTLPLPGDYQIANCITVLNACAILQQLGLPLTEETIRRGILHAFWHGRMEVLKQHPLVLLDGAHNADGIAKLAQSLPHYVNERKITLVLGVLGDKEYPLMLSEIFPLIHQAVLTEPLSERKLDLDSLAKATAHFHKPVILEKEIPRAFDRALEITDENDMILCCGSLYMIGEIREYILSL</sequence>
<comment type="caution">
    <text evidence="14">The sequence shown here is derived from an EMBL/GenBank/DDBJ whole genome shotgun (WGS) entry which is preliminary data.</text>
</comment>
<dbReference type="PANTHER" id="PTHR11136">
    <property type="entry name" value="FOLYLPOLYGLUTAMATE SYNTHASE-RELATED"/>
    <property type="match status" value="1"/>
</dbReference>
<accession>A0A1Y3TZA8</accession>
<evidence type="ECO:0000256" key="2">
    <source>
        <dbReference type="ARBA" id="ARBA00008276"/>
    </source>
</evidence>
<dbReference type="Pfam" id="PF08245">
    <property type="entry name" value="Mur_ligase_M"/>
    <property type="match status" value="1"/>
</dbReference>
<dbReference type="InterPro" id="IPR013221">
    <property type="entry name" value="Mur_ligase_cen"/>
</dbReference>
<keyword evidence="8" id="KW-0460">Magnesium</keyword>
<evidence type="ECO:0000259" key="13">
    <source>
        <dbReference type="Pfam" id="PF08245"/>
    </source>
</evidence>
<dbReference type="InterPro" id="IPR018109">
    <property type="entry name" value="Folylpolyglutamate_synth_CS"/>
</dbReference>